<sequence>MKSDFIVALTQLASERNLPREIVVSAIEDALLSAYKRDSVAANQDISVKLDPGSGQITVFILKTVAENPENDQQISL</sequence>
<dbReference type="Gene3D" id="3.30.1480.10">
    <property type="entry name" value="NusA, N-terminal domain"/>
    <property type="match status" value="1"/>
</dbReference>
<dbReference type="PANTHER" id="PTHR22648">
    <property type="entry name" value="TRANSCRIPTION TERMINATION FACTOR NUSA"/>
    <property type="match status" value="1"/>
</dbReference>
<dbReference type="InterPro" id="IPR030842">
    <property type="entry name" value="TF_NusA_bacterial"/>
</dbReference>
<dbReference type="InterPro" id="IPR013735">
    <property type="entry name" value="TF_NusA_N"/>
</dbReference>
<reference evidence="3" key="1">
    <citation type="submission" date="2018-05" db="EMBL/GenBank/DDBJ databases">
        <authorList>
            <person name="Lanie J.A."/>
            <person name="Ng W.-L."/>
            <person name="Kazmierczak K.M."/>
            <person name="Andrzejewski T.M."/>
            <person name="Davidsen T.M."/>
            <person name="Wayne K.J."/>
            <person name="Tettelin H."/>
            <person name="Glass J.I."/>
            <person name="Rusch D."/>
            <person name="Podicherti R."/>
            <person name="Tsui H.-C.T."/>
            <person name="Winkler M.E."/>
        </authorList>
    </citation>
    <scope>NUCLEOTIDE SEQUENCE</scope>
</reference>
<proteinExistence type="predicted"/>
<dbReference type="GO" id="GO:0005829">
    <property type="term" value="C:cytosol"/>
    <property type="evidence" value="ECO:0007669"/>
    <property type="project" value="TreeGrafter"/>
</dbReference>
<keyword evidence="1" id="KW-0694">RNA-binding</keyword>
<feature type="domain" description="Transcription factor NusA N-terminal" evidence="2">
    <location>
        <begin position="4"/>
        <end position="77"/>
    </location>
</feature>
<protein>
    <recommendedName>
        <fullName evidence="2">Transcription factor NusA N-terminal domain-containing protein</fullName>
    </recommendedName>
</protein>
<dbReference type="SUPFAM" id="SSF69705">
    <property type="entry name" value="Transcription factor NusA, N-terminal domain"/>
    <property type="match status" value="1"/>
</dbReference>
<dbReference type="PANTHER" id="PTHR22648:SF0">
    <property type="entry name" value="TRANSCRIPTION TERMINATION_ANTITERMINATION PROTEIN NUSA"/>
    <property type="match status" value="1"/>
</dbReference>
<organism evidence="3">
    <name type="scientific">marine metagenome</name>
    <dbReference type="NCBI Taxonomy" id="408172"/>
    <lineage>
        <taxon>unclassified sequences</taxon>
        <taxon>metagenomes</taxon>
        <taxon>ecological metagenomes</taxon>
    </lineage>
</organism>
<gene>
    <name evidence="3" type="ORF">METZ01_LOCUS256887</name>
</gene>
<dbReference type="Pfam" id="PF08529">
    <property type="entry name" value="NusA_N"/>
    <property type="match status" value="1"/>
</dbReference>
<name>A0A382IYV5_9ZZZZ</name>
<feature type="non-terminal residue" evidence="3">
    <location>
        <position position="77"/>
    </location>
</feature>
<accession>A0A382IYV5</accession>
<evidence type="ECO:0000256" key="1">
    <source>
        <dbReference type="ARBA" id="ARBA00022884"/>
    </source>
</evidence>
<dbReference type="GO" id="GO:0031564">
    <property type="term" value="P:transcription antitermination"/>
    <property type="evidence" value="ECO:0007669"/>
    <property type="project" value="InterPro"/>
</dbReference>
<dbReference type="InterPro" id="IPR036555">
    <property type="entry name" value="NusA_N_sf"/>
</dbReference>
<dbReference type="GO" id="GO:0003700">
    <property type="term" value="F:DNA-binding transcription factor activity"/>
    <property type="evidence" value="ECO:0007669"/>
    <property type="project" value="InterPro"/>
</dbReference>
<dbReference type="GO" id="GO:0003723">
    <property type="term" value="F:RNA binding"/>
    <property type="evidence" value="ECO:0007669"/>
    <property type="project" value="UniProtKB-KW"/>
</dbReference>
<dbReference type="GO" id="GO:0006353">
    <property type="term" value="P:DNA-templated transcription termination"/>
    <property type="evidence" value="ECO:0007669"/>
    <property type="project" value="InterPro"/>
</dbReference>
<dbReference type="AlphaFoldDB" id="A0A382IYV5"/>
<evidence type="ECO:0000259" key="2">
    <source>
        <dbReference type="Pfam" id="PF08529"/>
    </source>
</evidence>
<dbReference type="EMBL" id="UINC01070127">
    <property type="protein sequence ID" value="SVC04033.1"/>
    <property type="molecule type" value="Genomic_DNA"/>
</dbReference>
<evidence type="ECO:0000313" key="3">
    <source>
        <dbReference type="EMBL" id="SVC04033.1"/>
    </source>
</evidence>